<dbReference type="Proteomes" id="UP000831485">
    <property type="component" value="Chromosome"/>
</dbReference>
<dbReference type="EMBL" id="CP096574">
    <property type="protein sequence ID" value="UPU37879.1"/>
    <property type="molecule type" value="Genomic_DNA"/>
</dbReference>
<reference evidence="1" key="1">
    <citation type="submission" date="2022-04" db="EMBL/GenBank/DDBJ databases">
        <authorList>
            <person name="Liu G."/>
        </authorList>
    </citation>
    <scope>NUCLEOTIDE SEQUENCE</scope>
    <source>
        <strain evidence="1">RG22</strain>
    </source>
</reference>
<keyword evidence="2" id="KW-1185">Reference proteome</keyword>
<evidence type="ECO:0000313" key="2">
    <source>
        <dbReference type="Proteomes" id="UP000831485"/>
    </source>
</evidence>
<evidence type="ECO:0000313" key="1">
    <source>
        <dbReference type="EMBL" id="UPU37879.1"/>
    </source>
</evidence>
<accession>A0ABY4LJF3</accession>
<proteinExistence type="predicted"/>
<dbReference type="RefSeq" id="WP_248647269.1">
    <property type="nucleotide sequence ID" value="NZ_CP096574.1"/>
</dbReference>
<organism evidence="1 2">
    <name type="scientific">Geomonas paludis</name>
    <dbReference type="NCBI Taxonomy" id="2740185"/>
    <lineage>
        <taxon>Bacteria</taxon>
        <taxon>Pseudomonadati</taxon>
        <taxon>Thermodesulfobacteriota</taxon>
        <taxon>Desulfuromonadia</taxon>
        <taxon>Geobacterales</taxon>
        <taxon>Geobacteraceae</taxon>
        <taxon>Geomonas</taxon>
    </lineage>
</organism>
<protein>
    <submittedName>
        <fullName evidence="1">Uncharacterized protein</fullName>
    </submittedName>
</protein>
<gene>
    <name evidence="1" type="ORF">M1B72_09265</name>
</gene>
<name>A0ABY4LJF3_9BACT</name>
<sequence length="66" mass="7549">MKDHKERSSRHKQCTVAAFENLEAMFASITETKLLDPTLDRVSQELDEMLVVLWALDKAYACYSGL</sequence>